<gene>
    <name evidence="1" type="ORF">K8W01_17900</name>
</gene>
<reference evidence="1" key="1">
    <citation type="journal article" date="2021" name="PeerJ">
        <title>Extensive microbial diversity within the chicken gut microbiome revealed by metagenomics and culture.</title>
        <authorList>
            <person name="Gilroy R."/>
            <person name="Ravi A."/>
            <person name="Getino M."/>
            <person name="Pursley I."/>
            <person name="Horton D.L."/>
            <person name="Alikhan N.F."/>
            <person name="Baker D."/>
            <person name="Gharbi K."/>
            <person name="Hall N."/>
            <person name="Watson M."/>
            <person name="Adriaenssens E.M."/>
            <person name="Foster-Nyarko E."/>
            <person name="Jarju S."/>
            <person name="Secka A."/>
            <person name="Antonio M."/>
            <person name="Oren A."/>
            <person name="Chaudhuri R.R."/>
            <person name="La Ragione R."/>
            <person name="Hildebrand F."/>
            <person name="Pallen M.J."/>
        </authorList>
    </citation>
    <scope>NUCLEOTIDE SEQUENCE</scope>
    <source>
        <strain evidence="1">316</strain>
    </source>
</reference>
<evidence type="ECO:0000313" key="1">
    <source>
        <dbReference type="EMBL" id="HJE25527.1"/>
    </source>
</evidence>
<dbReference type="EMBL" id="DYYG01000056">
    <property type="protein sequence ID" value="HJE25527.1"/>
    <property type="molecule type" value="Genomic_DNA"/>
</dbReference>
<proteinExistence type="predicted"/>
<dbReference type="Proteomes" id="UP000742631">
    <property type="component" value="Unassembled WGS sequence"/>
</dbReference>
<organism evidence="1 2">
    <name type="scientific">Methylorubrum populi</name>
    <dbReference type="NCBI Taxonomy" id="223967"/>
    <lineage>
        <taxon>Bacteria</taxon>
        <taxon>Pseudomonadati</taxon>
        <taxon>Pseudomonadota</taxon>
        <taxon>Alphaproteobacteria</taxon>
        <taxon>Hyphomicrobiales</taxon>
        <taxon>Methylobacteriaceae</taxon>
        <taxon>Methylorubrum</taxon>
    </lineage>
</organism>
<protein>
    <submittedName>
        <fullName evidence="1">Uncharacterized protein</fullName>
    </submittedName>
</protein>
<sequence>MTTDLAQNGTLIETQRGSGAHYNLYQQGKVPIFHADGIADLMSGPAVCQLKLHRVENIDFDNLIEGVALEQRVVTVTLTVPTIQLIEIATNILTHFKDNKESLLASIEQRKSVAEALLDAFEVRHDKD</sequence>
<evidence type="ECO:0000313" key="2">
    <source>
        <dbReference type="Proteomes" id="UP000742631"/>
    </source>
</evidence>
<accession>A0A921E5R1</accession>
<comment type="caution">
    <text evidence="1">The sequence shown here is derived from an EMBL/GenBank/DDBJ whole genome shotgun (WGS) entry which is preliminary data.</text>
</comment>
<name>A0A921E5R1_9HYPH</name>
<reference evidence="1" key="2">
    <citation type="submission" date="2021-09" db="EMBL/GenBank/DDBJ databases">
        <authorList>
            <person name="Gilroy R."/>
        </authorList>
    </citation>
    <scope>NUCLEOTIDE SEQUENCE</scope>
    <source>
        <strain evidence="1">316</strain>
    </source>
</reference>
<dbReference type="AlphaFoldDB" id="A0A921E5R1"/>